<evidence type="ECO:0000313" key="5">
    <source>
        <dbReference type="Proteomes" id="UP000183766"/>
    </source>
</evidence>
<accession>A0A173YZ69</accession>
<dbReference type="Proteomes" id="UP000183766">
    <property type="component" value="Unassembled WGS sequence"/>
</dbReference>
<dbReference type="GO" id="GO:0005737">
    <property type="term" value="C:cytoplasm"/>
    <property type="evidence" value="ECO:0007669"/>
    <property type="project" value="TreeGrafter"/>
</dbReference>
<dbReference type="EMBL" id="FOUM01000006">
    <property type="protein sequence ID" value="SFM55807.1"/>
    <property type="molecule type" value="Genomic_DNA"/>
</dbReference>
<proteinExistence type="predicted"/>
<reference evidence="4 5" key="1">
    <citation type="submission" date="2016-10" db="EMBL/GenBank/DDBJ databases">
        <authorList>
            <person name="de Groot N.N."/>
        </authorList>
    </citation>
    <scope>NUCLEOTIDE SEQUENCE [LARGE SCALE GENOMIC DNA]</scope>
    <source>
        <strain evidence="3 5">NLAE-zl-C202</strain>
        <strain evidence="2 4">NLAE-zl-G339</strain>
    </source>
</reference>
<dbReference type="InterPro" id="IPR001279">
    <property type="entry name" value="Metallo-B-lactamas"/>
</dbReference>
<evidence type="ECO:0000313" key="2">
    <source>
        <dbReference type="EMBL" id="SEA22167.1"/>
    </source>
</evidence>
<dbReference type="Proteomes" id="UP000183040">
    <property type="component" value="Unassembled WGS sequence"/>
</dbReference>
<evidence type="ECO:0000313" key="4">
    <source>
        <dbReference type="Proteomes" id="UP000183040"/>
    </source>
</evidence>
<dbReference type="Gene3D" id="3.60.15.10">
    <property type="entry name" value="Ribonuclease Z/Hydroxyacylglutathione hydrolase-like"/>
    <property type="match status" value="1"/>
</dbReference>
<organism evidence="2 4">
    <name type="scientific">Bacteroides xylanisolvens</name>
    <dbReference type="NCBI Taxonomy" id="371601"/>
    <lineage>
        <taxon>Bacteria</taxon>
        <taxon>Pseudomonadati</taxon>
        <taxon>Bacteroidota</taxon>
        <taxon>Bacteroidia</taxon>
        <taxon>Bacteroidales</taxon>
        <taxon>Bacteroidaceae</taxon>
        <taxon>Bacteroides</taxon>
    </lineage>
</organism>
<feature type="domain" description="Metallo-beta-lactamase" evidence="1">
    <location>
        <begin position="131"/>
        <end position="323"/>
    </location>
</feature>
<dbReference type="PANTHER" id="PTHR15032:SF4">
    <property type="entry name" value="N-ACYL-PHOSPHATIDYLETHANOLAMINE-HYDROLYZING PHOSPHOLIPASE D"/>
    <property type="match status" value="1"/>
</dbReference>
<evidence type="ECO:0000259" key="1">
    <source>
        <dbReference type="Pfam" id="PF12706"/>
    </source>
</evidence>
<dbReference type="AlphaFoldDB" id="A0A173YZ69"/>
<dbReference type="Pfam" id="PF12706">
    <property type="entry name" value="Lactamase_B_2"/>
    <property type="match status" value="1"/>
</dbReference>
<dbReference type="SUPFAM" id="SSF56281">
    <property type="entry name" value="Metallo-hydrolase/oxidoreductase"/>
    <property type="match status" value="1"/>
</dbReference>
<gene>
    <name evidence="2" type="ORF">SAMN04487924_103179</name>
    <name evidence="3" type="ORF">SAMN05216250_106168</name>
</gene>
<name>A0A173YZ69_9BACE</name>
<dbReference type="InterPro" id="IPR036866">
    <property type="entry name" value="RibonucZ/Hydroxyglut_hydro"/>
</dbReference>
<evidence type="ECO:0000313" key="3">
    <source>
        <dbReference type="EMBL" id="SFM55807.1"/>
    </source>
</evidence>
<dbReference type="PANTHER" id="PTHR15032">
    <property type="entry name" value="N-ACYL-PHOSPHATIDYLETHANOLAMINE-HYDROLYZING PHOSPHOLIPASE D"/>
    <property type="match status" value="1"/>
</dbReference>
<protein>
    <submittedName>
        <fullName evidence="2">L-ascorbate metabolism protein UlaG, beta-lactamase superfamily</fullName>
    </submittedName>
</protein>
<sequence>MYPDSVSGVHFLFSLIHRKSRFFSKFVNTYSGNKMGEHICFRRNERLATVNPYWRGNPMVRGRFFNRQHRFRPGMGSVLKWRLSPNPQRKEKKTVKWDPKVCYLRSLDAVVGDSLIWLGHNSFFLQLAGKRIMFDPVFGSIPFVKRQSEFPANPDIFTEIDYLLVSHDHFDHLDKQSIARLLKNNPQMKLFCGLGTGELIQGWFPEMKVIEAGWYQQMEDEGLKITFLPAQHWSKRSVRDGGQRLWGAFMLQGNGISLYYSGDTGYSSHFREIPDLFGAPDYALLGIGAYKPRWFMRPNHISPYESLTAAEEMNAGLTIPMHYGTFDLSDEPLHDPPKVFAAEAKKRKIPVEIPYLGEIVKLKKQK</sequence>
<dbReference type="EMBL" id="FNRP01000003">
    <property type="protein sequence ID" value="SEA22167.1"/>
    <property type="molecule type" value="Genomic_DNA"/>
</dbReference>